<feature type="region of interest" description="Disordered" evidence="1">
    <location>
        <begin position="1"/>
        <end position="105"/>
    </location>
</feature>
<reference evidence="2" key="1">
    <citation type="submission" date="2020-03" db="EMBL/GenBank/DDBJ databases">
        <title>Studies in the Genomics of Life Span.</title>
        <authorList>
            <person name="Glass D."/>
        </authorList>
    </citation>
    <scope>NUCLEOTIDE SEQUENCE</scope>
    <source>
        <strain evidence="2">LTLLF</strain>
        <tissue evidence="2">Muscle</tissue>
    </source>
</reference>
<protein>
    <submittedName>
        <fullName evidence="2">Ubiquitin-like protein ATG12</fullName>
    </submittedName>
</protein>
<evidence type="ECO:0000313" key="2">
    <source>
        <dbReference type="EMBL" id="KAH0514527.1"/>
    </source>
</evidence>
<dbReference type="AlphaFoldDB" id="A0A8J6GPD0"/>
<feature type="compositionally biased region" description="Low complexity" evidence="1">
    <location>
        <begin position="54"/>
        <end position="90"/>
    </location>
</feature>
<evidence type="ECO:0000313" key="3">
    <source>
        <dbReference type="Proteomes" id="UP000710432"/>
    </source>
</evidence>
<gene>
    <name evidence="2" type="ORF">LTLLF_134735</name>
</gene>
<dbReference type="Proteomes" id="UP000710432">
    <property type="component" value="Unassembled WGS sequence"/>
</dbReference>
<sequence length="184" mass="19671">MYRSSDIPKFTVVPGSPTRRLLCDPPWSKAQPLHRVRHFRHPLSASKMAEDPEALLQLPPSAAAAGGESLSELSPETATPEPPSSATVSPGTEEPPGDTKKKSNVNIHLCAEAGDVIEFVREAARKEAKAGEGCVPEVLFLLLPVFSPFGCLRDPGGTRIRHPSHFFRGLGGSQPSSSLKLGCE</sequence>
<evidence type="ECO:0000256" key="1">
    <source>
        <dbReference type="SAM" id="MobiDB-lite"/>
    </source>
</evidence>
<proteinExistence type="predicted"/>
<organism evidence="2 3">
    <name type="scientific">Microtus ochrogaster</name>
    <name type="common">Prairie vole</name>
    <dbReference type="NCBI Taxonomy" id="79684"/>
    <lineage>
        <taxon>Eukaryota</taxon>
        <taxon>Metazoa</taxon>
        <taxon>Chordata</taxon>
        <taxon>Craniata</taxon>
        <taxon>Vertebrata</taxon>
        <taxon>Euteleostomi</taxon>
        <taxon>Mammalia</taxon>
        <taxon>Eutheria</taxon>
        <taxon>Euarchontoglires</taxon>
        <taxon>Glires</taxon>
        <taxon>Rodentia</taxon>
        <taxon>Myomorpha</taxon>
        <taxon>Muroidea</taxon>
        <taxon>Cricetidae</taxon>
        <taxon>Arvicolinae</taxon>
        <taxon>Microtus</taxon>
    </lineage>
</organism>
<name>A0A8J6GPD0_MICOH</name>
<comment type="caution">
    <text evidence="2">The sequence shown here is derived from an EMBL/GenBank/DDBJ whole genome shotgun (WGS) entry which is preliminary data.</text>
</comment>
<dbReference type="EMBL" id="JAATJU010021165">
    <property type="protein sequence ID" value="KAH0514527.1"/>
    <property type="molecule type" value="Genomic_DNA"/>
</dbReference>
<accession>A0A8J6GPD0</accession>
<feature type="compositionally biased region" description="Basic residues" evidence="1">
    <location>
        <begin position="32"/>
        <end position="41"/>
    </location>
</feature>